<dbReference type="EMBL" id="JAXCGZ010004492">
    <property type="protein sequence ID" value="KAK7081724.1"/>
    <property type="molecule type" value="Genomic_DNA"/>
</dbReference>
<dbReference type="Proteomes" id="UP001381693">
    <property type="component" value="Unassembled WGS sequence"/>
</dbReference>
<proteinExistence type="predicted"/>
<protein>
    <submittedName>
        <fullName evidence="1">Uncharacterized protein</fullName>
    </submittedName>
</protein>
<name>A0AAN8XP40_HALRR</name>
<accession>A0AAN8XP40</accession>
<reference evidence="1 2" key="1">
    <citation type="submission" date="2023-11" db="EMBL/GenBank/DDBJ databases">
        <title>Halocaridina rubra genome assembly.</title>
        <authorList>
            <person name="Smith C."/>
        </authorList>
    </citation>
    <scope>NUCLEOTIDE SEQUENCE [LARGE SCALE GENOMIC DNA]</scope>
    <source>
        <strain evidence="1">EP-1</strain>
        <tissue evidence="1">Whole</tissue>
    </source>
</reference>
<dbReference type="AlphaFoldDB" id="A0AAN8XP40"/>
<sequence>MISMVGGCKKRCHTSIILSNAYRDDQNKLYFLFLRKTLSEIVKVNRIFQSKNADVTKITQDLIAMHRCLMQIVVEPSHLSKLSDENLPNFKFLDHILPLEHVSYGYDFITVSNACALNKDQVTYVKQRCKTFVTELITQVKKRIPENADILLMMKRFHPRIATSQAKESIAPIGARYRSTFKDIDDLENEWSAIDSSAWDVAMRVSSDLPV</sequence>
<comment type="caution">
    <text evidence="1">The sequence shown here is derived from an EMBL/GenBank/DDBJ whole genome shotgun (WGS) entry which is preliminary data.</text>
</comment>
<evidence type="ECO:0000313" key="2">
    <source>
        <dbReference type="Proteomes" id="UP001381693"/>
    </source>
</evidence>
<organism evidence="1 2">
    <name type="scientific">Halocaridina rubra</name>
    <name type="common">Hawaiian red shrimp</name>
    <dbReference type="NCBI Taxonomy" id="373956"/>
    <lineage>
        <taxon>Eukaryota</taxon>
        <taxon>Metazoa</taxon>
        <taxon>Ecdysozoa</taxon>
        <taxon>Arthropoda</taxon>
        <taxon>Crustacea</taxon>
        <taxon>Multicrustacea</taxon>
        <taxon>Malacostraca</taxon>
        <taxon>Eumalacostraca</taxon>
        <taxon>Eucarida</taxon>
        <taxon>Decapoda</taxon>
        <taxon>Pleocyemata</taxon>
        <taxon>Caridea</taxon>
        <taxon>Atyoidea</taxon>
        <taxon>Atyidae</taxon>
        <taxon>Halocaridina</taxon>
    </lineage>
</organism>
<gene>
    <name evidence="1" type="ORF">SK128_012611</name>
</gene>
<evidence type="ECO:0000313" key="1">
    <source>
        <dbReference type="EMBL" id="KAK7081724.1"/>
    </source>
</evidence>
<keyword evidence="2" id="KW-1185">Reference proteome</keyword>